<accession>A0AAE9JDA5</accession>
<dbReference type="AlphaFoldDB" id="A0AAE9JDA5"/>
<name>A0AAE9JDA5_CAEBR</name>
<protein>
    <submittedName>
        <fullName evidence="1">Uncharacterized protein</fullName>
    </submittedName>
</protein>
<proteinExistence type="predicted"/>
<evidence type="ECO:0000313" key="2">
    <source>
        <dbReference type="Proteomes" id="UP000829354"/>
    </source>
</evidence>
<organism evidence="1 2">
    <name type="scientific">Caenorhabditis briggsae</name>
    <dbReference type="NCBI Taxonomy" id="6238"/>
    <lineage>
        <taxon>Eukaryota</taxon>
        <taxon>Metazoa</taxon>
        <taxon>Ecdysozoa</taxon>
        <taxon>Nematoda</taxon>
        <taxon>Chromadorea</taxon>
        <taxon>Rhabditida</taxon>
        <taxon>Rhabditina</taxon>
        <taxon>Rhabditomorpha</taxon>
        <taxon>Rhabditoidea</taxon>
        <taxon>Rhabditidae</taxon>
        <taxon>Peloderinae</taxon>
        <taxon>Caenorhabditis</taxon>
    </lineage>
</organism>
<gene>
    <name evidence="1" type="ORF">L5515_010514</name>
</gene>
<reference evidence="1 2" key="1">
    <citation type="submission" date="2022-04" db="EMBL/GenBank/DDBJ databases">
        <title>Chromosome-level reference genomes for two strains of Caenorhabditis briggsae: an improved platform for comparative genomics.</title>
        <authorList>
            <person name="Stevens L."/>
            <person name="Andersen E."/>
        </authorList>
    </citation>
    <scope>NUCLEOTIDE SEQUENCE [LARGE SCALE GENOMIC DNA]</scope>
    <source>
        <strain evidence="1">VX34</strain>
        <tissue evidence="1">Whole-organism</tissue>
    </source>
</reference>
<evidence type="ECO:0000313" key="1">
    <source>
        <dbReference type="EMBL" id="UMM27062.1"/>
    </source>
</evidence>
<dbReference type="EMBL" id="CP092623">
    <property type="protein sequence ID" value="UMM27062.1"/>
    <property type="molecule type" value="Genomic_DNA"/>
</dbReference>
<dbReference type="Proteomes" id="UP000829354">
    <property type="component" value="Chromosome IV"/>
</dbReference>
<sequence length="478" mass="53805">MEFEQPYQNISRRREKQKCLSGLRKKWRALKDLRPETVNFHSEIFFPTAYMLFNISYIQNQIPSLIFFLCAKLFNLLHLLSSLEIFHKSLYLKAALCANVFQIIQLTVHSLGYFEKKHRYIKMVFGADNAYKRIDAQVEATLQQAADILKEMKIQKDDEMSTSSSVVSKSTELSCTSNETRKTISVNSIRSNKVPKATIRTPSDSAKTRKFYFPPAAMNKPRTTSVVSGSYSSDNYYDGSTTTENLASTPDLFPNAIYIPCEKANEYKAMQKDKVVQETSAQTTAKSPKSTQSLYRKHVQKLAIEPLDDIRYLKCRGNKKPKPDSLFPSATYSAGNQPKMEMSPVSSAIESSVVATADGTTTTTGECSLLFKPMEFVSTSCPPVRMLLQPLEKKQKSMKTVSKTLVKKAETEEFPIVPKQLQSSTKLKTSDQKMDRTKFSAQFNLGRQTFNLSGILNGPLTKKPNVSTLVINGNSYSV</sequence>
<keyword evidence="2" id="KW-1185">Reference proteome</keyword>